<gene>
    <name evidence="7" type="ORF">UFOPK2786_00928</name>
</gene>
<feature type="transmembrane region" description="Helical" evidence="6">
    <location>
        <begin position="52"/>
        <end position="75"/>
    </location>
</feature>
<feature type="transmembrane region" description="Helical" evidence="6">
    <location>
        <begin position="160"/>
        <end position="183"/>
    </location>
</feature>
<dbReference type="PANTHER" id="PTHR30213:SF1">
    <property type="entry name" value="INNER MEMBRANE PROTEIN YHJD"/>
    <property type="match status" value="1"/>
</dbReference>
<keyword evidence="5 6" id="KW-0472">Membrane</keyword>
<dbReference type="Pfam" id="PF03631">
    <property type="entry name" value="Virul_fac_BrkB"/>
    <property type="match status" value="1"/>
</dbReference>
<keyword evidence="2" id="KW-1003">Cell membrane</keyword>
<feature type="transmembrane region" description="Helical" evidence="6">
    <location>
        <begin position="195"/>
        <end position="221"/>
    </location>
</feature>
<feature type="transmembrane region" description="Helical" evidence="6">
    <location>
        <begin position="264"/>
        <end position="290"/>
    </location>
</feature>
<reference evidence="7" key="1">
    <citation type="submission" date="2020-05" db="EMBL/GenBank/DDBJ databases">
        <authorList>
            <person name="Chiriac C."/>
            <person name="Salcher M."/>
            <person name="Ghai R."/>
            <person name="Kavagutti S V."/>
        </authorList>
    </citation>
    <scope>NUCLEOTIDE SEQUENCE</scope>
</reference>
<evidence type="ECO:0000256" key="4">
    <source>
        <dbReference type="ARBA" id="ARBA00022989"/>
    </source>
</evidence>
<protein>
    <submittedName>
        <fullName evidence="7">Unannotated protein</fullName>
    </submittedName>
</protein>
<dbReference type="EMBL" id="CAEZYW010000132">
    <property type="protein sequence ID" value="CAB4743859.1"/>
    <property type="molecule type" value="Genomic_DNA"/>
</dbReference>
<dbReference type="InterPro" id="IPR017039">
    <property type="entry name" value="Virul_fac_BrkB"/>
</dbReference>
<dbReference type="PANTHER" id="PTHR30213">
    <property type="entry name" value="INNER MEMBRANE PROTEIN YHJD"/>
    <property type="match status" value="1"/>
</dbReference>
<keyword evidence="3 6" id="KW-0812">Transmembrane</keyword>
<dbReference type="PIRSF" id="PIRSF035875">
    <property type="entry name" value="RNase_BN"/>
    <property type="match status" value="1"/>
</dbReference>
<dbReference type="AlphaFoldDB" id="A0A6J6TC69"/>
<evidence type="ECO:0000256" key="3">
    <source>
        <dbReference type="ARBA" id="ARBA00022692"/>
    </source>
</evidence>
<feature type="transmembrane region" description="Helical" evidence="6">
    <location>
        <begin position="117"/>
        <end position="139"/>
    </location>
</feature>
<dbReference type="GO" id="GO:0005886">
    <property type="term" value="C:plasma membrane"/>
    <property type="evidence" value="ECO:0007669"/>
    <property type="project" value="UniProtKB-SubCell"/>
</dbReference>
<proteinExistence type="predicted"/>
<evidence type="ECO:0000256" key="6">
    <source>
        <dbReference type="SAM" id="Phobius"/>
    </source>
</evidence>
<evidence type="ECO:0000256" key="1">
    <source>
        <dbReference type="ARBA" id="ARBA00004651"/>
    </source>
</evidence>
<keyword evidence="4 6" id="KW-1133">Transmembrane helix</keyword>
<organism evidence="7">
    <name type="scientific">freshwater metagenome</name>
    <dbReference type="NCBI Taxonomy" id="449393"/>
    <lineage>
        <taxon>unclassified sequences</taxon>
        <taxon>metagenomes</taxon>
        <taxon>ecological metagenomes</taxon>
    </lineage>
</organism>
<evidence type="ECO:0000256" key="2">
    <source>
        <dbReference type="ARBA" id="ARBA00022475"/>
    </source>
</evidence>
<comment type="subcellular location">
    <subcellularLocation>
        <location evidence="1">Cell membrane</location>
        <topology evidence="1">Multi-pass membrane protein</topology>
    </subcellularLocation>
</comment>
<feature type="transmembrane region" description="Helical" evidence="6">
    <location>
        <begin position="233"/>
        <end position="258"/>
    </location>
</feature>
<accession>A0A6J6TC69</accession>
<sequence length="311" mass="32736">MWAQAISARECPVHAECEDVRMRERAGALVAYCLAISRRFALHRGSLTAGGLAYFVALSIAPAAIVVGGIVGLFVTPDDVRSVLTKLVAGAPNGAAALSPFIDSIVSVVERSSGGTVTIASLVSLVIAVYASSRVVYGLRMALNTSFGVPERFQGIAERLLSSAITLIGLVGAVAVIIVLTFVPKVLALFGVTDITVFTGVGVVDWTIVTLIVWISVWWLLHRVPNKSRPVPIWAPGPMVAALWIVGSSAGVGIYVGLSGTLGAAILIFGSALVVLLWLYLCFIGLLIGAEMEAERQERQAPKEGQERVSA</sequence>
<evidence type="ECO:0000313" key="7">
    <source>
        <dbReference type="EMBL" id="CAB4743859.1"/>
    </source>
</evidence>
<name>A0A6J6TC69_9ZZZZ</name>
<evidence type="ECO:0000256" key="5">
    <source>
        <dbReference type="ARBA" id="ARBA00023136"/>
    </source>
</evidence>